<keyword evidence="3" id="KW-1185">Reference proteome</keyword>
<dbReference type="Proteomes" id="UP000008068">
    <property type="component" value="Unassembled WGS sequence"/>
</dbReference>
<dbReference type="EMBL" id="GL379788">
    <property type="protein sequence ID" value="EGT40476.1"/>
    <property type="molecule type" value="Genomic_DNA"/>
</dbReference>
<accession>G0MBN7</accession>
<dbReference type="HOGENOM" id="CLU_619984_0_0_1"/>
<dbReference type="AlphaFoldDB" id="G0MBN7"/>
<protein>
    <submittedName>
        <fullName evidence="2">Uncharacterized protein</fullName>
    </submittedName>
</protein>
<name>G0MBN7_CAEBE</name>
<dbReference type="InParanoid" id="G0MBN7"/>
<organism evidence="3">
    <name type="scientific">Caenorhabditis brenneri</name>
    <name type="common">Nematode worm</name>
    <dbReference type="NCBI Taxonomy" id="135651"/>
    <lineage>
        <taxon>Eukaryota</taxon>
        <taxon>Metazoa</taxon>
        <taxon>Ecdysozoa</taxon>
        <taxon>Nematoda</taxon>
        <taxon>Chromadorea</taxon>
        <taxon>Rhabditida</taxon>
        <taxon>Rhabditina</taxon>
        <taxon>Rhabditomorpha</taxon>
        <taxon>Rhabditoidea</taxon>
        <taxon>Rhabditidae</taxon>
        <taxon>Peloderinae</taxon>
        <taxon>Caenorhabditis</taxon>
    </lineage>
</organism>
<evidence type="ECO:0000256" key="1">
    <source>
        <dbReference type="SAM" id="MobiDB-lite"/>
    </source>
</evidence>
<sequence>MKDTDVNSKLLDLKAYSNEPDVISAERVIPVVEKAASPPVESRSITKVIPLSKFQQIFNSQPTNAEDLALHNFLKVHNSRNSLTWTFLQSNSLYSIDDSPIEKLWMTRDFEVTYIINMDHPYSKNCLPQTVAEEQQKPVEPKKVQNNVGPVERKPKAYSAARKAHRTIELKEFERILNYGARNPEEWEVCAFAKTHETTIPIIEALKMKRVLNTPDRFSFAVEGIRMASDGSIEYIINLDYLNKKIETMRKRDECSKNDRRTNVNSLKREIGIFTNAINRNQNIPKKLKVDNVETAPSGPHTPGRRVVKMLTLEQFHRIMESTSNTLEDWAIVLFARSLECQGPIMEVLKKRNIFSTTEDSNLPVDNMWMHGQEIGFMINMDHEKLVGLPNSPSPTAHVPDSNNQVKPGKQETPQYNHRQQHPTGSQNKVISLNFAIEKLLR</sequence>
<proteinExistence type="predicted"/>
<feature type="compositionally biased region" description="Polar residues" evidence="1">
    <location>
        <begin position="401"/>
        <end position="428"/>
    </location>
</feature>
<evidence type="ECO:0000313" key="2">
    <source>
        <dbReference type="EMBL" id="EGT40476.1"/>
    </source>
</evidence>
<reference evidence="3" key="1">
    <citation type="submission" date="2011-07" db="EMBL/GenBank/DDBJ databases">
        <authorList>
            <consortium name="Caenorhabditis brenneri Sequencing and Analysis Consortium"/>
            <person name="Wilson R.K."/>
        </authorList>
    </citation>
    <scope>NUCLEOTIDE SEQUENCE [LARGE SCALE GENOMIC DNA]</scope>
    <source>
        <strain evidence="3">PB2801</strain>
    </source>
</reference>
<evidence type="ECO:0000313" key="3">
    <source>
        <dbReference type="Proteomes" id="UP000008068"/>
    </source>
</evidence>
<feature type="region of interest" description="Disordered" evidence="1">
    <location>
        <begin position="388"/>
        <end position="428"/>
    </location>
</feature>
<gene>
    <name evidence="2" type="ORF">CAEBREN_05364</name>
</gene>